<protein>
    <recommendedName>
        <fullName evidence="3">FAD/NAD(P)-binding domain-containing protein</fullName>
    </recommendedName>
</protein>
<sequence length="75" mass="7690">MAEQLGCAFDDGPMGPVIRTDANKMTTVPGVYAAGDATPMRHNATRASAEGVPAGVGAHQAMVFEPPASRPLPRA</sequence>
<evidence type="ECO:0008006" key="3">
    <source>
        <dbReference type="Google" id="ProtNLM"/>
    </source>
</evidence>
<dbReference type="SUPFAM" id="SSF51905">
    <property type="entry name" value="FAD/NAD(P)-binding domain"/>
    <property type="match status" value="1"/>
</dbReference>
<dbReference type="Gene3D" id="3.50.50.60">
    <property type="entry name" value="FAD/NAD(P)-binding domain"/>
    <property type="match status" value="1"/>
</dbReference>
<name>C5T9K1_ACIDE</name>
<comment type="caution">
    <text evidence="1">The sequence shown here is derived from an EMBL/GenBank/DDBJ whole genome shotgun (WGS) entry which is preliminary data.</text>
</comment>
<accession>C5T9K1</accession>
<gene>
    <name evidence="1" type="ORF">AcdelDRAFT_3581</name>
</gene>
<keyword evidence="2" id="KW-1185">Reference proteome</keyword>
<dbReference type="Proteomes" id="UP000003856">
    <property type="component" value="Unassembled WGS sequence"/>
</dbReference>
<dbReference type="EMBL" id="ACQT01000196">
    <property type="protein sequence ID" value="EER58846.1"/>
    <property type="molecule type" value="Genomic_DNA"/>
</dbReference>
<dbReference type="PATRIC" id="fig|573060.9.peg.1410"/>
<dbReference type="InterPro" id="IPR036188">
    <property type="entry name" value="FAD/NAD-bd_sf"/>
</dbReference>
<evidence type="ECO:0000313" key="1">
    <source>
        <dbReference type="EMBL" id="EER58846.1"/>
    </source>
</evidence>
<reference evidence="1 2" key="1">
    <citation type="submission" date="2009-05" db="EMBL/GenBank/DDBJ databases">
        <title>The draft genome of Acidovorax delafieldii 2AN.</title>
        <authorList>
            <consortium name="US DOE Joint Genome Institute (JGI-PGF)"/>
            <person name="Lucas S."/>
            <person name="Copeland A."/>
            <person name="Lapidus A."/>
            <person name="Glavina del Rio T."/>
            <person name="Tice H."/>
            <person name="Bruce D."/>
            <person name="Goodwin L."/>
            <person name="Pitluck S."/>
            <person name="Larimer F."/>
            <person name="Land M.L."/>
            <person name="Hauser L."/>
            <person name="Shelobolina E.S."/>
            <person name="Picardal F."/>
            <person name="Roden E."/>
            <person name="Emerson D."/>
        </authorList>
    </citation>
    <scope>NUCLEOTIDE SEQUENCE [LARGE SCALE GENOMIC DNA]</scope>
    <source>
        <strain evidence="1 2">2AN</strain>
    </source>
</reference>
<evidence type="ECO:0000313" key="2">
    <source>
        <dbReference type="Proteomes" id="UP000003856"/>
    </source>
</evidence>
<organism evidence="1 2">
    <name type="scientific">Acidovorax delafieldii 2AN</name>
    <dbReference type="NCBI Taxonomy" id="573060"/>
    <lineage>
        <taxon>Bacteria</taxon>
        <taxon>Pseudomonadati</taxon>
        <taxon>Pseudomonadota</taxon>
        <taxon>Betaproteobacteria</taxon>
        <taxon>Burkholderiales</taxon>
        <taxon>Comamonadaceae</taxon>
        <taxon>Acidovorax</taxon>
    </lineage>
</organism>
<dbReference type="AlphaFoldDB" id="C5T9K1"/>
<proteinExistence type="predicted"/>